<dbReference type="NCBIfam" id="NF008900">
    <property type="entry name" value="PRK12267.1"/>
    <property type="match status" value="1"/>
</dbReference>
<name>A0A1B9F734_9BACT</name>
<evidence type="ECO:0000259" key="14">
    <source>
        <dbReference type="PROSITE" id="PS50886"/>
    </source>
</evidence>
<dbReference type="InterPro" id="IPR033911">
    <property type="entry name" value="MetRS_core"/>
</dbReference>
<keyword evidence="13" id="KW-0479">Metal-binding</keyword>
<keyword evidence="13" id="KW-0862">Zinc</keyword>
<keyword evidence="7 13" id="KW-0547">Nucleotide-binding</keyword>
<sequence>MKEQSRYYITTPIYYVNAEPHLGHGYTTVVADCIRRYRSLKGDETFFLTGTDEHGDKIVKAAANAGLKSPKEYADKISANFRALLPILGCEPDRFIRTTDPDHVETVRRVLDIVYKNGDIEFKEYEGLYCYGCERFYMERELVDGKCPDHGIEPVYLKEKNYFFKMSKYQDWLIDHIKKNPDFITPERYRNEVLSFLREPLEDLCISRPKERLTWGIELPFDDGFVTYVWFDALINYLTGLGYPDGENFKRFWPNCHHVIAKDILKPHAIYWPTMLRALGLTPYKGLHVHGYWKIKETKMSKSLGNVVNPETLVSVFGKDPVRYCMLREMSFGLDASFSVDAFFTRINADLANDLGNLASRVLTMVEKYLDGVVPACNEIEGPEAELKAKILEASAKWDEHMNAFETHRAYGVLWEALNLANKVIVKREPWALQKDPEKRPTLYSVLYTLLETLRISSILVYPAMPDTSKRLLMALGCSPEDELSFDRAKTFGLLKEGTKIQKIPGLFPRLNKDEVEKALNLAMNKGEEEKKVEDKTEKTPKADEVGLIEIGDFQKVDLRVAEIKAVEDIPKADRLYKLTVLAPEERIIVAGIKEHFSKEDLLGKKVLICANLKPVKLRGVKSQGMMLVAKGSHGLRLITVEGDVEPGAKVS</sequence>
<dbReference type="Proteomes" id="UP000093080">
    <property type="component" value="Unassembled WGS sequence"/>
</dbReference>
<evidence type="ECO:0000256" key="7">
    <source>
        <dbReference type="ARBA" id="ARBA00022741"/>
    </source>
</evidence>
<dbReference type="HAMAP" id="MF_01228">
    <property type="entry name" value="Met_tRNA_synth_type2"/>
    <property type="match status" value="1"/>
</dbReference>
<dbReference type="Gene3D" id="2.40.50.140">
    <property type="entry name" value="Nucleic acid-binding proteins"/>
    <property type="match status" value="1"/>
</dbReference>
<keyword evidence="9 13" id="KW-0694">RNA-binding</keyword>
<comment type="cofactor">
    <cofactor evidence="13">
        <name>Zn(2+)</name>
        <dbReference type="ChEBI" id="CHEBI:29105"/>
    </cofactor>
    <text evidence="13">Binds 1 zinc ion per subunit.</text>
</comment>
<dbReference type="GO" id="GO:0005737">
    <property type="term" value="C:cytoplasm"/>
    <property type="evidence" value="ECO:0007669"/>
    <property type="project" value="UniProtKB-SubCell"/>
</dbReference>
<feature type="binding site" evidence="13">
    <location>
        <position position="150"/>
    </location>
    <ligand>
        <name>Zn(2+)</name>
        <dbReference type="ChEBI" id="CHEBI:29105"/>
    </ligand>
</feature>
<dbReference type="GO" id="GO:0006431">
    <property type="term" value="P:methionyl-tRNA aminoacylation"/>
    <property type="evidence" value="ECO:0007669"/>
    <property type="project" value="UniProtKB-UniRule"/>
</dbReference>
<comment type="subcellular location">
    <subcellularLocation>
        <location evidence="2 13">Cytoplasm</location>
    </subcellularLocation>
</comment>
<dbReference type="InterPro" id="IPR041872">
    <property type="entry name" value="Anticodon_Met"/>
</dbReference>
<dbReference type="Gene3D" id="2.170.220.10">
    <property type="match status" value="1"/>
</dbReference>
<comment type="caution">
    <text evidence="13">Lacks conserved residue(s) required for the propagation of feature annotation.</text>
</comment>
<protein>
    <recommendedName>
        <fullName evidence="13">Methionine--tRNA ligase</fullName>
        <ecNumber evidence="13">6.1.1.10</ecNumber>
    </recommendedName>
    <alternativeName>
        <fullName evidence="13">Methionyl-tRNA synthetase</fullName>
        <shortName evidence="13">MetRS</shortName>
    </alternativeName>
</protein>
<evidence type="ECO:0000256" key="11">
    <source>
        <dbReference type="ARBA" id="ARBA00023146"/>
    </source>
</evidence>
<dbReference type="CDD" id="cd07957">
    <property type="entry name" value="Anticodon_Ia_Met"/>
    <property type="match status" value="1"/>
</dbReference>
<dbReference type="InterPro" id="IPR023457">
    <property type="entry name" value="Met-tRNA_synth_2"/>
</dbReference>
<evidence type="ECO:0000256" key="6">
    <source>
        <dbReference type="ARBA" id="ARBA00022598"/>
    </source>
</evidence>
<dbReference type="AlphaFoldDB" id="A0A1B9F734"/>
<dbReference type="InterPro" id="IPR009080">
    <property type="entry name" value="tRNAsynth_Ia_anticodon-bd"/>
</dbReference>
<evidence type="ECO:0000256" key="10">
    <source>
        <dbReference type="ARBA" id="ARBA00022917"/>
    </source>
</evidence>
<dbReference type="FunFam" id="2.170.220.10:FF:000003">
    <property type="entry name" value="Methionine--tRNA ligase"/>
    <property type="match status" value="1"/>
</dbReference>
<comment type="subunit">
    <text evidence="3 13">Homodimer.</text>
</comment>
<comment type="function">
    <text evidence="1 13">Is required not only for elongation of protein synthesis but also for the initiation of all mRNA translation through initiator tRNA(fMet) aminoacylation.</text>
</comment>
<evidence type="ECO:0000256" key="12">
    <source>
        <dbReference type="ARBA" id="ARBA00047364"/>
    </source>
</evidence>
<dbReference type="SUPFAM" id="SSF47323">
    <property type="entry name" value="Anticodon-binding domain of a subclass of class I aminoacyl-tRNA synthetases"/>
    <property type="match status" value="1"/>
</dbReference>
<keyword evidence="10 13" id="KW-0648">Protein biosynthesis</keyword>
<evidence type="ECO:0000256" key="13">
    <source>
        <dbReference type="HAMAP-Rule" id="MF_01228"/>
    </source>
</evidence>
<evidence type="ECO:0000256" key="9">
    <source>
        <dbReference type="ARBA" id="ARBA00022884"/>
    </source>
</evidence>
<dbReference type="Pfam" id="PF01588">
    <property type="entry name" value="tRNA_bind"/>
    <property type="match status" value="1"/>
</dbReference>
<keyword evidence="6 13" id="KW-0436">Ligase</keyword>
<comment type="catalytic activity">
    <reaction evidence="12 13">
        <text>tRNA(Met) + L-methionine + ATP = L-methionyl-tRNA(Met) + AMP + diphosphate</text>
        <dbReference type="Rhea" id="RHEA:13481"/>
        <dbReference type="Rhea" id="RHEA-COMP:9667"/>
        <dbReference type="Rhea" id="RHEA-COMP:9698"/>
        <dbReference type="ChEBI" id="CHEBI:30616"/>
        <dbReference type="ChEBI" id="CHEBI:33019"/>
        <dbReference type="ChEBI" id="CHEBI:57844"/>
        <dbReference type="ChEBI" id="CHEBI:78442"/>
        <dbReference type="ChEBI" id="CHEBI:78530"/>
        <dbReference type="ChEBI" id="CHEBI:456215"/>
        <dbReference type="EC" id="6.1.1.10"/>
    </reaction>
</comment>
<dbReference type="SUPFAM" id="SSF50249">
    <property type="entry name" value="Nucleic acid-binding proteins"/>
    <property type="match status" value="1"/>
</dbReference>
<comment type="similarity">
    <text evidence="13">Belongs to the class-I aminoacyl-tRNA synthetase family. MetG type 2A subfamily.</text>
</comment>
<dbReference type="EMBL" id="MAGO01000004">
    <property type="protein sequence ID" value="OCC15571.1"/>
    <property type="molecule type" value="Genomic_DNA"/>
</dbReference>
<evidence type="ECO:0000256" key="5">
    <source>
        <dbReference type="ARBA" id="ARBA00022555"/>
    </source>
</evidence>
<gene>
    <name evidence="13" type="primary">metG</name>
    <name evidence="15" type="ORF">DBT_0922</name>
</gene>
<dbReference type="Pfam" id="PF19303">
    <property type="entry name" value="Anticodon_3"/>
    <property type="match status" value="1"/>
</dbReference>
<keyword evidence="11 13" id="KW-0030">Aminoacyl-tRNA synthetase</keyword>
<evidence type="ECO:0000256" key="2">
    <source>
        <dbReference type="ARBA" id="ARBA00004496"/>
    </source>
</evidence>
<dbReference type="PROSITE" id="PS50886">
    <property type="entry name" value="TRBD"/>
    <property type="match status" value="1"/>
</dbReference>
<dbReference type="GO" id="GO:0046872">
    <property type="term" value="F:metal ion binding"/>
    <property type="evidence" value="ECO:0007669"/>
    <property type="project" value="UniProtKB-KW"/>
</dbReference>
<keyword evidence="16" id="KW-1185">Reference proteome</keyword>
<dbReference type="InterPro" id="IPR004495">
    <property type="entry name" value="Met-tRNA-synth_bsu_C"/>
</dbReference>
<dbReference type="InterPro" id="IPR014729">
    <property type="entry name" value="Rossmann-like_a/b/a_fold"/>
</dbReference>
<feature type="binding site" evidence="13">
    <location>
        <position position="133"/>
    </location>
    <ligand>
        <name>Zn(2+)</name>
        <dbReference type="ChEBI" id="CHEBI:29105"/>
    </ligand>
</feature>
<feature type="domain" description="TRNA-binding" evidence="14">
    <location>
        <begin position="553"/>
        <end position="652"/>
    </location>
</feature>
<dbReference type="Gene3D" id="3.40.50.620">
    <property type="entry name" value="HUPs"/>
    <property type="match status" value="1"/>
</dbReference>
<dbReference type="SUPFAM" id="SSF52374">
    <property type="entry name" value="Nucleotidylyl transferase"/>
    <property type="match status" value="1"/>
</dbReference>
<reference evidence="15 16" key="1">
    <citation type="submission" date="2016-06" db="EMBL/GenBank/DDBJ databases">
        <title>Respiratory ammonification of nitrate coupled to the oxidation of elemental sulfur in deep-sea autotrophic thermophilic bacteria.</title>
        <authorList>
            <person name="Slobodkina G.B."/>
            <person name="Mardanov A.V."/>
            <person name="Ravin N.V."/>
            <person name="Frolova A.A."/>
            <person name="Viryasiv M.B."/>
            <person name="Chernyh N.A."/>
            <person name="Bonch-Osmolovskaya E.A."/>
            <person name="Slobodkin A.I."/>
        </authorList>
    </citation>
    <scope>NUCLEOTIDE SEQUENCE [LARGE SCALE GENOMIC DNA]</scope>
    <source>
        <strain evidence="15 16">S69</strain>
    </source>
</reference>
<comment type="caution">
    <text evidence="15">The sequence shown here is derived from an EMBL/GenBank/DDBJ whole genome shotgun (WGS) entry which is preliminary data.</text>
</comment>
<dbReference type="Gene3D" id="1.10.730.10">
    <property type="entry name" value="Isoleucyl-tRNA Synthetase, Domain 1"/>
    <property type="match status" value="1"/>
</dbReference>
<dbReference type="GO" id="GO:0005524">
    <property type="term" value="F:ATP binding"/>
    <property type="evidence" value="ECO:0007669"/>
    <property type="project" value="UniProtKB-UniRule"/>
</dbReference>
<dbReference type="GO" id="GO:0000049">
    <property type="term" value="F:tRNA binding"/>
    <property type="evidence" value="ECO:0007669"/>
    <property type="project" value="UniProtKB-UniRule"/>
</dbReference>
<accession>A0A1B9F734</accession>
<dbReference type="RefSeq" id="WP_067617190.1">
    <property type="nucleotide sequence ID" value="NZ_MAGO01000004.1"/>
</dbReference>
<evidence type="ECO:0000256" key="3">
    <source>
        <dbReference type="ARBA" id="ARBA00011738"/>
    </source>
</evidence>
<organism evidence="15 16">
    <name type="scientific">Dissulfuribacter thermophilus</name>
    <dbReference type="NCBI Taxonomy" id="1156395"/>
    <lineage>
        <taxon>Bacteria</taxon>
        <taxon>Pseudomonadati</taxon>
        <taxon>Thermodesulfobacteriota</taxon>
        <taxon>Dissulfuribacteria</taxon>
        <taxon>Dissulfuribacterales</taxon>
        <taxon>Dissulfuribacteraceae</taxon>
        <taxon>Dissulfuribacter</taxon>
    </lineage>
</organism>
<evidence type="ECO:0000313" key="15">
    <source>
        <dbReference type="EMBL" id="OCC15571.1"/>
    </source>
</evidence>
<dbReference type="NCBIfam" id="TIGR00398">
    <property type="entry name" value="metG"/>
    <property type="match status" value="1"/>
</dbReference>
<dbReference type="InterPro" id="IPR002547">
    <property type="entry name" value="tRNA-bd_dom"/>
</dbReference>
<evidence type="ECO:0000256" key="4">
    <source>
        <dbReference type="ARBA" id="ARBA00022490"/>
    </source>
</evidence>
<dbReference type="CDD" id="cd02800">
    <property type="entry name" value="tRNA_bind_EcMetRS_like"/>
    <property type="match status" value="1"/>
</dbReference>
<keyword evidence="5 13" id="KW-0820">tRNA-binding</keyword>
<dbReference type="PANTHER" id="PTHR43326:SF1">
    <property type="entry name" value="METHIONINE--TRNA LIGASE, MITOCHONDRIAL"/>
    <property type="match status" value="1"/>
</dbReference>
<dbReference type="Pfam" id="PF09334">
    <property type="entry name" value="tRNA-synt_1g"/>
    <property type="match status" value="2"/>
</dbReference>
<keyword evidence="8 13" id="KW-0067">ATP-binding</keyword>
<dbReference type="CDD" id="cd00814">
    <property type="entry name" value="MetRS_core"/>
    <property type="match status" value="1"/>
</dbReference>
<dbReference type="InterPro" id="IPR014758">
    <property type="entry name" value="Met-tRNA_synth"/>
</dbReference>
<proteinExistence type="inferred from homology"/>
<dbReference type="InterPro" id="IPR012340">
    <property type="entry name" value="NA-bd_OB-fold"/>
</dbReference>
<dbReference type="GO" id="GO:0004825">
    <property type="term" value="F:methionine-tRNA ligase activity"/>
    <property type="evidence" value="ECO:0007669"/>
    <property type="project" value="UniProtKB-UniRule"/>
</dbReference>
<feature type="short sequence motif" description="'KMSKS' region" evidence="13">
    <location>
        <begin position="299"/>
        <end position="303"/>
    </location>
</feature>
<dbReference type="InterPro" id="IPR015413">
    <property type="entry name" value="Methionyl/Leucyl_tRNA_Synth"/>
</dbReference>
<dbReference type="STRING" id="1156395.DBT_0922"/>
<dbReference type="PRINTS" id="PR01041">
    <property type="entry name" value="TRNASYNTHMET"/>
</dbReference>
<feature type="binding site" evidence="13">
    <location>
        <position position="147"/>
    </location>
    <ligand>
        <name>Zn(2+)</name>
        <dbReference type="ChEBI" id="CHEBI:29105"/>
    </ligand>
</feature>
<evidence type="ECO:0000256" key="8">
    <source>
        <dbReference type="ARBA" id="ARBA00022840"/>
    </source>
</evidence>
<feature type="short sequence motif" description="'HIGH' region" evidence="13">
    <location>
        <begin position="14"/>
        <end position="24"/>
    </location>
</feature>
<evidence type="ECO:0000256" key="1">
    <source>
        <dbReference type="ARBA" id="ARBA00003314"/>
    </source>
</evidence>
<evidence type="ECO:0000313" key="16">
    <source>
        <dbReference type="Proteomes" id="UP000093080"/>
    </source>
</evidence>
<dbReference type="PANTHER" id="PTHR43326">
    <property type="entry name" value="METHIONYL-TRNA SYNTHETASE"/>
    <property type="match status" value="1"/>
</dbReference>
<feature type="binding site" evidence="13">
    <location>
        <position position="130"/>
    </location>
    <ligand>
        <name>Zn(2+)</name>
        <dbReference type="ChEBI" id="CHEBI:29105"/>
    </ligand>
</feature>
<keyword evidence="4 13" id="KW-0963">Cytoplasm</keyword>
<dbReference type="OrthoDB" id="9810191at2"/>
<dbReference type="PATRIC" id="fig|1156395.6.peg.938"/>
<dbReference type="EC" id="6.1.1.10" evidence="13"/>